<evidence type="ECO:0000256" key="6">
    <source>
        <dbReference type="SAM" id="Phobius"/>
    </source>
</evidence>
<dbReference type="RefSeq" id="WP_075774444.1">
    <property type="nucleotide sequence ID" value="NZ_CP019437.1"/>
</dbReference>
<organism evidence="8 9">
    <name type="scientific">Thioclava nitratireducens</name>
    <dbReference type="NCBI Taxonomy" id="1915078"/>
    <lineage>
        <taxon>Bacteria</taxon>
        <taxon>Pseudomonadati</taxon>
        <taxon>Pseudomonadota</taxon>
        <taxon>Alphaproteobacteria</taxon>
        <taxon>Rhodobacterales</taxon>
        <taxon>Paracoccaceae</taxon>
        <taxon>Thioclava</taxon>
    </lineage>
</organism>
<feature type="transmembrane region" description="Helical" evidence="6">
    <location>
        <begin position="120"/>
        <end position="137"/>
    </location>
</feature>
<gene>
    <name evidence="8" type="ORF">BMG03_08090</name>
</gene>
<feature type="transmembrane region" description="Helical" evidence="6">
    <location>
        <begin position="264"/>
        <end position="284"/>
    </location>
</feature>
<evidence type="ECO:0000256" key="5">
    <source>
        <dbReference type="ARBA" id="ARBA00023136"/>
    </source>
</evidence>
<evidence type="ECO:0000256" key="3">
    <source>
        <dbReference type="ARBA" id="ARBA00022692"/>
    </source>
</evidence>
<proteinExistence type="predicted"/>
<dbReference type="PANTHER" id="PTHR35007">
    <property type="entry name" value="INTEGRAL MEMBRANE PROTEIN-RELATED"/>
    <property type="match status" value="1"/>
</dbReference>
<dbReference type="Pfam" id="PF00482">
    <property type="entry name" value="T2SSF"/>
    <property type="match status" value="1"/>
</dbReference>
<dbReference type="InterPro" id="IPR018076">
    <property type="entry name" value="T2SS_GspF_dom"/>
</dbReference>
<evidence type="ECO:0000313" key="8">
    <source>
        <dbReference type="EMBL" id="AQS47766.1"/>
    </source>
</evidence>
<feature type="domain" description="Type II secretion system protein GspF" evidence="7">
    <location>
        <begin position="156"/>
        <end position="279"/>
    </location>
</feature>
<reference evidence="8 9" key="1">
    <citation type="submission" date="2017-01" db="EMBL/GenBank/DDBJ databases">
        <title>The complete genome sequence of a sulfur-oxidizing marine bacterium Thioclava sp. 25B10_4T.</title>
        <authorList>
            <person name="Liu Y."/>
            <person name="Lai Q."/>
            <person name="Shao Z."/>
        </authorList>
    </citation>
    <scope>NUCLEOTIDE SEQUENCE [LARGE SCALE GENOMIC DNA]</scope>
    <source>
        <strain evidence="8 9">25B10_4</strain>
    </source>
</reference>
<protein>
    <recommendedName>
        <fullName evidence="7">Type II secretion system protein GspF domain-containing protein</fullName>
    </recommendedName>
</protein>
<evidence type="ECO:0000313" key="9">
    <source>
        <dbReference type="Proteomes" id="UP000185622"/>
    </source>
</evidence>
<dbReference type="Proteomes" id="UP000185622">
    <property type="component" value="Chromosome"/>
</dbReference>
<feature type="transmembrane region" description="Helical" evidence="6">
    <location>
        <begin position="12"/>
        <end position="33"/>
    </location>
</feature>
<feature type="transmembrane region" description="Helical" evidence="6">
    <location>
        <begin position="296"/>
        <end position="315"/>
    </location>
</feature>
<evidence type="ECO:0000256" key="1">
    <source>
        <dbReference type="ARBA" id="ARBA00004651"/>
    </source>
</evidence>
<name>A0ABM6IGB3_9RHOB</name>
<keyword evidence="9" id="KW-1185">Reference proteome</keyword>
<evidence type="ECO:0000259" key="7">
    <source>
        <dbReference type="Pfam" id="PF00482"/>
    </source>
</evidence>
<accession>A0ABM6IGB3</accession>
<dbReference type="PANTHER" id="PTHR35007:SF1">
    <property type="entry name" value="PILUS ASSEMBLY PROTEIN"/>
    <property type="match status" value="1"/>
</dbReference>
<sequence length="323" mass="35213">MWEIIEKDLAAYVAYSGIALGVLLALTGGLHLLNRTETSGEAKSRRMKMIAKGRDTEEVLALLKPDPRKGWIARLPKSFDLPRLLHRAGFRIGPDKFLLLCAALTIGSFVLALAPLGPLRAAPAALVIGLVLPFLVLRSRATQRMKVLTGQLPDALDMLARGLKIGHPLNMSIGAVAEEMPDPIGTEFGIIFDQVTYGEDLPDAVLEFAERVGLEDADYLAASIGIQHGTGGDLARVLEVLAATTRGRISMRRKIRAISAEGRASAWFLTALPFIMFGFTSLISPNYYGEVADQPMFRTMAIIVITLIVLNAVVLRRLVQFRI</sequence>
<dbReference type="InterPro" id="IPR042094">
    <property type="entry name" value="T2SS_GspF_sf"/>
</dbReference>
<keyword evidence="3 6" id="KW-0812">Transmembrane</keyword>
<dbReference type="EMBL" id="CP019437">
    <property type="protein sequence ID" value="AQS47766.1"/>
    <property type="molecule type" value="Genomic_DNA"/>
</dbReference>
<keyword evidence="5 6" id="KW-0472">Membrane</keyword>
<keyword evidence="2" id="KW-1003">Cell membrane</keyword>
<dbReference type="Gene3D" id="1.20.81.30">
    <property type="entry name" value="Type II secretion system (T2SS), domain F"/>
    <property type="match status" value="1"/>
</dbReference>
<keyword evidence="4 6" id="KW-1133">Transmembrane helix</keyword>
<comment type="subcellular location">
    <subcellularLocation>
        <location evidence="1">Cell membrane</location>
        <topology evidence="1">Multi-pass membrane protein</topology>
    </subcellularLocation>
</comment>
<evidence type="ECO:0000256" key="4">
    <source>
        <dbReference type="ARBA" id="ARBA00022989"/>
    </source>
</evidence>
<evidence type="ECO:0000256" key="2">
    <source>
        <dbReference type="ARBA" id="ARBA00022475"/>
    </source>
</evidence>
<feature type="transmembrane region" description="Helical" evidence="6">
    <location>
        <begin position="97"/>
        <end position="114"/>
    </location>
</feature>